<dbReference type="EMBL" id="JAHKSW010000020">
    <property type="protein sequence ID" value="KAG7319462.1"/>
    <property type="molecule type" value="Genomic_DNA"/>
</dbReference>
<dbReference type="OrthoDB" id="10506352at2759"/>
<dbReference type="AlphaFoldDB" id="A0A9D3SCV7"/>
<accession>A0A9D3SCV7</accession>
<proteinExistence type="predicted"/>
<organism evidence="1 2">
    <name type="scientific">Hemibagrus wyckioides</name>
    <dbReference type="NCBI Taxonomy" id="337641"/>
    <lineage>
        <taxon>Eukaryota</taxon>
        <taxon>Metazoa</taxon>
        <taxon>Chordata</taxon>
        <taxon>Craniata</taxon>
        <taxon>Vertebrata</taxon>
        <taxon>Euteleostomi</taxon>
        <taxon>Actinopterygii</taxon>
        <taxon>Neopterygii</taxon>
        <taxon>Teleostei</taxon>
        <taxon>Ostariophysi</taxon>
        <taxon>Siluriformes</taxon>
        <taxon>Bagridae</taxon>
        <taxon>Hemibagrus</taxon>
    </lineage>
</organism>
<evidence type="ECO:0000313" key="1">
    <source>
        <dbReference type="EMBL" id="KAG7319462.1"/>
    </source>
</evidence>
<evidence type="ECO:0000313" key="2">
    <source>
        <dbReference type="Proteomes" id="UP000824219"/>
    </source>
</evidence>
<comment type="caution">
    <text evidence="1">The sequence shown here is derived from an EMBL/GenBank/DDBJ whole genome shotgun (WGS) entry which is preliminary data.</text>
</comment>
<name>A0A9D3SCV7_9TELE</name>
<reference evidence="1 2" key="1">
    <citation type="submission" date="2021-06" db="EMBL/GenBank/DDBJ databases">
        <title>Chromosome-level genome assembly of the red-tail catfish (Hemibagrus wyckioides).</title>
        <authorList>
            <person name="Shao F."/>
        </authorList>
    </citation>
    <scope>NUCLEOTIDE SEQUENCE [LARGE SCALE GENOMIC DNA]</scope>
    <source>
        <strain evidence="1">EC202008001</strain>
        <tissue evidence="1">Blood</tissue>
    </source>
</reference>
<gene>
    <name evidence="1" type="ORF">KOW79_016605</name>
</gene>
<protein>
    <submittedName>
        <fullName evidence="1">Uncharacterized protein</fullName>
    </submittedName>
</protein>
<sequence length="130" mass="14230">MSGRFLSAYDVTQSPSTKGLKAVLGFGRLIPVLLDDTVSKNVKSAWGSELRCTSRRSLWGGVRVGGCWEDGEGWIENDLFAVLIAVKEVDGEKSRHSASRSAKVHLSKSWESLMSSSRTEMAQVLNQTVL</sequence>
<dbReference type="Proteomes" id="UP000824219">
    <property type="component" value="Linkage Group LG20"/>
</dbReference>
<keyword evidence="2" id="KW-1185">Reference proteome</keyword>